<dbReference type="AlphaFoldDB" id="A0AAW3T9N1"/>
<evidence type="ECO:0000313" key="2">
    <source>
        <dbReference type="Proteomes" id="UP000590225"/>
    </source>
</evidence>
<comment type="caution">
    <text evidence="1">The sequence shown here is derived from an EMBL/GenBank/DDBJ whole genome shotgun (WGS) entry which is preliminary data.</text>
</comment>
<organism evidence="1 2">
    <name type="scientific">Curtobacterium pusillum</name>
    <dbReference type="NCBI Taxonomy" id="69373"/>
    <lineage>
        <taxon>Bacteria</taxon>
        <taxon>Bacillati</taxon>
        <taxon>Actinomycetota</taxon>
        <taxon>Actinomycetes</taxon>
        <taxon>Micrococcales</taxon>
        <taxon>Microbacteriaceae</taxon>
        <taxon>Curtobacterium</taxon>
    </lineage>
</organism>
<evidence type="ECO:0000313" key="1">
    <source>
        <dbReference type="EMBL" id="MBA8992066.1"/>
    </source>
</evidence>
<protein>
    <submittedName>
        <fullName evidence="1">Preprotein translocase subunit YajC</fullName>
    </submittedName>
</protein>
<gene>
    <name evidence="1" type="ORF">FHW23_003354</name>
</gene>
<reference evidence="1 2" key="1">
    <citation type="submission" date="2020-07" db="EMBL/GenBank/DDBJ databases">
        <title>Above-ground endophytic microbial communities from plants in different locations in the United States.</title>
        <authorList>
            <person name="Frank C."/>
        </authorList>
    </citation>
    <scope>NUCLEOTIDE SEQUENCE [LARGE SCALE GENOMIC DNA]</scope>
    <source>
        <strain evidence="1 2">WPL5_2</strain>
    </source>
</reference>
<sequence length="30" mass="3532">MFFVVIAAIISFLVIRLRREEPAQRSRLTV</sequence>
<dbReference type="EMBL" id="JACGXP010000007">
    <property type="protein sequence ID" value="MBA8992066.1"/>
    <property type="molecule type" value="Genomic_DNA"/>
</dbReference>
<name>A0AAW3T9N1_9MICO</name>
<accession>A0AAW3T9N1</accession>
<proteinExistence type="predicted"/>
<dbReference type="Proteomes" id="UP000590225">
    <property type="component" value="Unassembled WGS sequence"/>
</dbReference>